<feature type="region of interest" description="Disordered" evidence="1">
    <location>
        <begin position="504"/>
        <end position="573"/>
    </location>
</feature>
<protein>
    <recommendedName>
        <fullName evidence="4">PH domain-containing protein</fullName>
    </recommendedName>
</protein>
<evidence type="ECO:0008006" key="4">
    <source>
        <dbReference type="Google" id="ProtNLM"/>
    </source>
</evidence>
<keyword evidence="3" id="KW-1185">Reference proteome</keyword>
<evidence type="ECO:0000313" key="2">
    <source>
        <dbReference type="EMBL" id="CAB3240989.1"/>
    </source>
</evidence>
<dbReference type="EMBL" id="CADEBC010000507">
    <property type="protein sequence ID" value="CAB3240989.1"/>
    <property type="molecule type" value="Genomic_DNA"/>
</dbReference>
<name>A0A8S1A8C6_ARCPL</name>
<evidence type="ECO:0000313" key="3">
    <source>
        <dbReference type="Proteomes" id="UP000494106"/>
    </source>
</evidence>
<feature type="compositionally biased region" description="Polar residues" evidence="1">
    <location>
        <begin position="538"/>
        <end position="550"/>
    </location>
</feature>
<proteinExistence type="predicted"/>
<dbReference type="AlphaFoldDB" id="A0A8S1A8C6"/>
<feature type="compositionally biased region" description="Polar residues" evidence="1">
    <location>
        <begin position="632"/>
        <end position="641"/>
    </location>
</feature>
<feature type="compositionally biased region" description="Basic and acidic residues" evidence="1">
    <location>
        <begin position="590"/>
        <end position="605"/>
    </location>
</feature>
<feature type="region of interest" description="Disordered" evidence="1">
    <location>
        <begin position="444"/>
        <end position="467"/>
    </location>
</feature>
<comment type="caution">
    <text evidence="2">The sequence shown here is derived from an EMBL/GenBank/DDBJ whole genome shotgun (WGS) entry which is preliminary data.</text>
</comment>
<sequence>MASGREEGPVYYREIQKNAYLKRIPNDVTGSKLRPLGGKKLPLKAMWTQFCVHNGRTPYLEQYPDAESPATLTHKPVWRACLLTARHVTASVKPHSGDQYDFLIDTDLGAVRMLAPDWESMQDWVSTLRNTLHELKVLSKGENVYCVPPVAAPPAPPRALARDPTSPLPPTPPTPPDRVPGIELVPTRTITEPTRQPEPNIPAAIVTPEPSPTETQPTPEPPQENIDISNWDPSHTFSSLPSTSQGRPESGNESKKNLESRKGVAKICGQNICLDDSLFKRTSTESDEEFFAEIDRMTDDESENDFKQRVVVSNEEKETNGESSNHQATNITVIQVSNKEPPHTAIPVLGPETDVFNFDFKQQVTITERASPNFVNIVNTEQNDYGTTFGTAKNESEYGHLSLTTTVNLTGTNDSNFENQPTSILTNHTTSNSEEVYERLCMASTSNSKPSPLPVKKLKSVDKSRKSSLPNLEVADSAYEYLFLSNNNTGSVSVTNEVNCNGESRVQVNSGSNSDPINRVRSVERSRSQNAYDAAPTTLENRNSRAQNNSPKREIKNENTETTQPQKPIWKRGLTELSLLTRLRSIGQTKKQDSPTRQDDNHDRSPTVTSPVKVVHRSRAENRVDSTRRRSSSLSNGQSPVITPMPNLISLRTRQAAALRAEQRRGAALVASISVRDSLIFADYDNQVWVSWWGAAGARAGGRAGDRVAALAGRALRSAARAAHLLHRPAAGHHAVDIHYHRVPLGKIYVITKRDQESIGLKLDGECNIVRVEANSGAARAGLPPPGHWALTEINNRPINLLKGGEDDMNRLSRHGTEVSVLIQPSALVKKLRSALKGNKTLLGLR</sequence>
<feature type="region of interest" description="Disordered" evidence="1">
    <location>
        <begin position="586"/>
        <end position="644"/>
    </location>
</feature>
<feature type="compositionally biased region" description="Polar residues" evidence="1">
    <location>
        <begin position="226"/>
        <end position="247"/>
    </location>
</feature>
<feature type="region of interest" description="Disordered" evidence="1">
    <location>
        <begin position="155"/>
        <end position="262"/>
    </location>
</feature>
<evidence type="ECO:0000256" key="1">
    <source>
        <dbReference type="SAM" id="MobiDB-lite"/>
    </source>
</evidence>
<feature type="compositionally biased region" description="Polar residues" evidence="1">
    <location>
        <begin position="504"/>
        <end position="516"/>
    </location>
</feature>
<gene>
    <name evidence="2" type="ORF">APLA_LOCUS8437</name>
</gene>
<accession>A0A8S1A8C6</accession>
<feature type="compositionally biased region" description="Pro residues" evidence="1">
    <location>
        <begin position="166"/>
        <end position="178"/>
    </location>
</feature>
<feature type="compositionally biased region" description="Basic and acidic residues" evidence="1">
    <location>
        <begin position="618"/>
        <end position="628"/>
    </location>
</feature>
<reference evidence="2 3" key="1">
    <citation type="submission" date="2020-04" db="EMBL/GenBank/DDBJ databases">
        <authorList>
            <person name="Wallbank WR R."/>
            <person name="Pardo Diaz C."/>
            <person name="Kozak K."/>
            <person name="Martin S."/>
            <person name="Jiggins C."/>
            <person name="Moest M."/>
            <person name="Warren A I."/>
            <person name="Byers J.R.P. K."/>
            <person name="Montejo-Kovacevich G."/>
            <person name="Yen C E."/>
        </authorList>
    </citation>
    <scope>NUCLEOTIDE SEQUENCE [LARGE SCALE GENOMIC DNA]</scope>
</reference>
<feature type="compositionally biased region" description="Basic and acidic residues" evidence="1">
    <location>
        <begin position="250"/>
        <end position="262"/>
    </location>
</feature>
<organism evidence="2 3">
    <name type="scientific">Arctia plantaginis</name>
    <name type="common">Wood tiger moth</name>
    <name type="synonym">Phalaena plantaginis</name>
    <dbReference type="NCBI Taxonomy" id="874455"/>
    <lineage>
        <taxon>Eukaryota</taxon>
        <taxon>Metazoa</taxon>
        <taxon>Ecdysozoa</taxon>
        <taxon>Arthropoda</taxon>
        <taxon>Hexapoda</taxon>
        <taxon>Insecta</taxon>
        <taxon>Pterygota</taxon>
        <taxon>Neoptera</taxon>
        <taxon>Endopterygota</taxon>
        <taxon>Lepidoptera</taxon>
        <taxon>Glossata</taxon>
        <taxon>Ditrysia</taxon>
        <taxon>Noctuoidea</taxon>
        <taxon>Erebidae</taxon>
        <taxon>Arctiinae</taxon>
        <taxon>Arctia</taxon>
    </lineage>
</organism>
<dbReference type="OrthoDB" id="6126662at2759"/>
<dbReference type="Proteomes" id="UP000494106">
    <property type="component" value="Unassembled WGS sequence"/>
</dbReference>